<dbReference type="STRING" id="525919.Apre_0872"/>
<evidence type="ECO:0000313" key="3">
    <source>
        <dbReference type="EMBL" id="ACV28900.1"/>
    </source>
</evidence>
<name>C7RHD9_ANAPD</name>
<dbReference type="SUPFAM" id="SSF81296">
    <property type="entry name" value="E set domains"/>
    <property type="match status" value="1"/>
</dbReference>
<organism evidence="3 4">
    <name type="scientific">Anaerococcus prevotii (strain ATCC 9321 / DSM 20548 / JCM 6508 / NCTC 11806 / PC1)</name>
    <name type="common">Peptostreptococcus prevotii</name>
    <name type="synonym">Peptococcus prevotii</name>
    <dbReference type="NCBI Taxonomy" id="525919"/>
    <lineage>
        <taxon>Bacteria</taxon>
        <taxon>Bacillati</taxon>
        <taxon>Bacillota</taxon>
        <taxon>Tissierellia</taxon>
        <taxon>Tissierellales</taxon>
        <taxon>Peptoniphilaceae</taxon>
        <taxon>Anaerococcus</taxon>
    </lineage>
</organism>
<accession>C7RHD9</accession>
<dbReference type="CDD" id="cd02860">
    <property type="entry name" value="E_set_Pullulanase"/>
    <property type="match status" value="1"/>
</dbReference>
<keyword evidence="4" id="KW-1185">Reference proteome</keyword>
<dbReference type="InterPro" id="IPR017853">
    <property type="entry name" value="GH"/>
</dbReference>
<dbReference type="KEGG" id="apr:Apre_0872"/>
<comment type="similarity">
    <text evidence="1">Belongs to the glycosyl hydrolase 13 family.</text>
</comment>
<reference evidence="3 4" key="1">
    <citation type="journal article" date="2009" name="Stand. Genomic Sci.">
        <title>Complete genome sequence of Anaerococcus prevotii type strain (PC1).</title>
        <authorList>
            <person name="Labutti K."/>
            <person name="Pukall R."/>
            <person name="Steenblock K."/>
            <person name="Glavina Del Rio T."/>
            <person name="Tice H."/>
            <person name="Copeland A."/>
            <person name="Cheng J.F."/>
            <person name="Lucas S."/>
            <person name="Chen F."/>
            <person name="Nolan M."/>
            <person name="Bruce D."/>
            <person name="Goodwin L."/>
            <person name="Pitluck S."/>
            <person name="Ivanova N."/>
            <person name="Mavromatis K."/>
            <person name="Ovchinnikova G."/>
            <person name="Pati A."/>
            <person name="Chen A."/>
            <person name="Palaniappan K."/>
            <person name="Land M."/>
            <person name="Hauser L."/>
            <person name="Chang Y.J."/>
            <person name="Jeffries C.D."/>
            <person name="Chain P."/>
            <person name="Saunders E."/>
            <person name="Brettin T."/>
            <person name="Detter J.C."/>
            <person name="Han C."/>
            <person name="Goker M."/>
            <person name="Bristow J."/>
            <person name="Eisen J.A."/>
            <person name="Markowitz V."/>
            <person name="Hugenholtz P."/>
            <person name="Kyrpides N.C."/>
            <person name="Klenk H.P."/>
            <person name="Lapidus A."/>
        </authorList>
    </citation>
    <scope>NUCLEOTIDE SEQUENCE [LARGE SCALE GENOMIC DNA]</scope>
    <source>
        <strain evidence="4">ATCC 9321 / DSM 20548 / JCM 6508 / NCTC 11806 / PC1</strain>
    </source>
</reference>
<gene>
    <name evidence="3" type="ordered locus">Apre_0872</name>
</gene>
<dbReference type="CAZy" id="GH13">
    <property type="family name" value="Glycoside Hydrolase Family 13"/>
</dbReference>
<dbReference type="Gene3D" id="2.60.40.10">
    <property type="entry name" value="Immunoglobulins"/>
    <property type="match status" value="1"/>
</dbReference>
<dbReference type="Proteomes" id="UP000002294">
    <property type="component" value="Chromosome"/>
</dbReference>
<dbReference type="EMBL" id="CP001708">
    <property type="protein sequence ID" value="ACV28900.1"/>
    <property type="molecule type" value="Genomic_DNA"/>
</dbReference>
<evidence type="ECO:0000313" key="4">
    <source>
        <dbReference type="Proteomes" id="UP000002294"/>
    </source>
</evidence>
<dbReference type="GO" id="GO:0005975">
    <property type="term" value="P:carbohydrate metabolic process"/>
    <property type="evidence" value="ECO:0007669"/>
    <property type="project" value="InterPro"/>
</dbReference>
<dbReference type="SUPFAM" id="SSF51445">
    <property type="entry name" value="(Trans)glycosidases"/>
    <property type="match status" value="1"/>
</dbReference>
<proteinExistence type="inferred from homology"/>
<dbReference type="AlphaFoldDB" id="C7RHD9"/>
<dbReference type="InterPro" id="IPR004193">
    <property type="entry name" value="Glyco_hydro_13_N"/>
</dbReference>
<dbReference type="InterPro" id="IPR014756">
    <property type="entry name" value="Ig_E-set"/>
</dbReference>
<dbReference type="InterPro" id="IPR013783">
    <property type="entry name" value="Ig-like_fold"/>
</dbReference>
<dbReference type="Pfam" id="PF00128">
    <property type="entry name" value="Alpha-amylase"/>
    <property type="match status" value="1"/>
</dbReference>
<dbReference type="HOGENOM" id="CLU_004744_4_1_9"/>
<dbReference type="CDD" id="cd11341">
    <property type="entry name" value="AmyAc_Pullulanase_LD-like"/>
    <property type="match status" value="1"/>
</dbReference>
<dbReference type="InterPro" id="IPR011840">
    <property type="entry name" value="PulA_typeI"/>
</dbReference>
<dbReference type="NCBIfam" id="TIGR02104">
    <property type="entry name" value="pulA_typeI"/>
    <property type="match status" value="1"/>
</dbReference>
<sequence length="640" mass="73354">MIGTKIKISDRIKSLTYEEIEDEKLGAIYSKDKTTFRVFSPTSDTLDLLISDDYMKVRKDKYQMLRNEIGIYEITLEGDYSGFYYNYLVDNKYEVTDPYSFTASINSLSSVVVDMKETDPSGFRDEKLPQNLEKDAIIYEMSVKNYTADKSSGVRMKGKFLGLTEEGRSFNGVSTGIDNIKELGISHVQLLPIYDFISVDEDDSYFFDDDNYNWGYDPELYFAPEGSYATDPYDPISRIVDAKKMIQTFHRNDISVVMDVVYNHTFKSYDSNLNTLARGYYHRMNEDGSFSNGSGVGNEVKSENAFTRKLIIDSLCHWVREYKVDGFRFDLMALIDLDTIKIALKKLKKINPNIIIYGEPWMAFYSPLPLDKQILKGAQRSNSFGVFNDDFRDAIKGDVNGYEKGYIQGIFSNKTKIETGIAGSIRFDDRRIGFADDANETINYFNCHDNLIIYDKLAVSLNDTRDIDSYIKLALGLIFLSFGKPFIYEGNEFNHSKNNDANSYRSPLRINSIKWEDKLNNMDIFNYTKDLIKLRKSIKTFTKTKASDIKKSLTFMEDIDESLVVYKIKSNNENYLVAINASVNEMKIEKEKLKTLVPVNKIINIFSKKGINKTNTNVEEGLIVEGKSVNVFKIGEENGL</sequence>
<dbReference type="SMART" id="SM00642">
    <property type="entry name" value="Aamy"/>
    <property type="match status" value="1"/>
</dbReference>
<dbReference type="GO" id="GO:0004553">
    <property type="term" value="F:hydrolase activity, hydrolyzing O-glycosyl compounds"/>
    <property type="evidence" value="ECO:0007669"/>
    <property type="project" value="InterPro"/>
</dbReference>
<protein>
    <submittedName>
        <fullName evidence="3">Pullulanase, type I</fullName>
    </submittedName>
</protein>
<dbReference type="CAZy" id="CBM48">
    <property type="family name" value="Carbohydrate-Binding Module Family 48"/>
</dbReference>
<evidence type="ECO:0000256" key="1">
    <source>
        <dbReference type="ARBA" id="ARBA00008061"/>
    </source>
</evidence>
<dbReference type="Pfam" id="PF02922">
    <property type="entry name" value="CBM_48"/>
    <property type="match status" value="1"/>
</dbReference>
<dbReference type="OrthoDB" id="9761875at2"/>
<dbReference type="RefSeq" id="WP_015777803.1">
    <property type="nucleotide sequence ID" value="NC_013171.1"/>
</dbReference>
<feature type="domain" description="Glycosyl hydrolase family 13 catalytic" evidence="2">
    <location>
        <begin position="117"/>
        <end position="535"/>
    </location>
</feature>
<dbReference type="InterPro" id="IPR006047">
    <property type="entry name" value="GH13_cat_dom"/>
</dbReference>
<dbReference type="PANTHER" id="PTHR43002">
    <property type="entry name" value="GLYCOGEN DEBRANCHING ENZYME"/>
    <property type="match status" value="1"/>
</dbReference>
<evidence type="ECO:0000259" key="2">
    <source>
        <dbReference type="SMART" id="SM00642"/>
    </source>
</evidence>
<dbReference type="eggNOG" id="COG1523">
    <property type="taxonomic scope" value="Bacteria"/>
</dbReference>
<dbReference type="Gene3D" id="3.20.20.80">
    <property type="entry name" value="Glycosidases"/>
    <property type="match status" value="1"/>
</dbReference>